<name>A0A4R7RUP2_9BACT</name>
<organism evidence="1 2">
    <name type="scientific">Prosthecobacter fusiformis</name>
    <dbReference type="NCBI Taxonomy" id="48464"/>
    <lineage>
        <taxon>Bacteria</taxon>
        <taxon>Pseudomonadati</taxon>
        <taxon>Verrucomicrobiota</taxon>
        <taxon>Verrucomicrobiia</taxon>
        <taxon>Verrucomicrobiales</taxon>
        <taxon>Verrucomicrobiaceae</taxon>
        <taxon>Prosthecobacter</taxon>
    </lineage>
</organism>
<dbReference type="InterPro" id="IPR029081">
    <property type="entry name" value="Imm39"/>
</dbReference>
<dbReference type="RefSeq" id="WP_133796296.1">
    <property type="nucleotide sequence ID" value="NZ_SOCA01000006.1"/>
</dbReference>
<reference evidence="1 2" key="1">
    <citation type="submission" date="2019-03" db="EMBL/GenBank/DDBJ databases">
        <title>Genomic Encyclopedia of Archaeal and Bacterial Type Strains, Phase II (KMG-II): from individual species to whole genera.</title>
        <authorList>
            <person name="Goeker M."/>
        </authorList>
    </citation>
    <scope>NUCLEOTIDE SEQUENCE [LARGE SCALE GENOMIC DNA]</scope>
    <source>
        <strain evidence="1 2">ATCC 25309</strain>
    </source>
</reference>
<dbReference type="Pfam" id="PF15568">
    <property type="entry name" value="Imm39"/>
    <property type="match status" value="1"/>
</dbReference>
<sequence>MKNGKRELLIGAVGLVKGSVKYGGKAMVNVCNELEPELERTKFLENAPFSLVSVIIRYGTKWGDVELGKINRRHAELEAAVEVPISEVRGLDASKLTDVVRTVVLETLVEVAMKYGLDQIFWRGCLKKSNPQ</sequence>
<protein>
    <submittedName>
        <fullName evidence="1">Immunity protein 39 of polymorphic toxin system</fullName>
    </submittedName>
</protein>
<dbReference type="Proteomes" id="UP000295662">
    <property type="component" value="Unassembled WGS sequence"/>
</dbReference>
<gene>
    <name evidence="1" type="ORF">EI77_03274</name>
</gene>
<dbReference type="AlphaFoldDB" id="A0A4R7RUP2"/>
<comment type="caution">
    <text evidence="1">The sequence shown here is derived from an EMBL/GenBank/DDBJ whole genome shotgun (WGS) entry which is preliminary data.</text>
</comment>
<evidence type="ECO:0000313" key="1">
    <source>
        <dbReference type="EMBL" id="TDU68157.1"/>
    </source>
</evidence>
<accession>A0A4R7RUP2</accession>
<evidence type="ECO:0000313" key="2">
    <source>
        <dbReference type="Proteomes" id="UP000295662"/>
    </source>
</evidence>
<dbReference type="EMBL" id="SOCA01000006">
    <property type="protein sequence ID" value="TDU68157.1"/>
    <property type="molecule type" value="Genomic_DNA"/>
</dbReference>
<proteinExistence type="predicted"/>
<keyword evidence="2" id="KW-1185">Reference proteome</keyword>
<dbReference type="OrthoDB" id="8480095at2"/>